<dbReference type="EMBL" id="JAMKFB020000019">
    <property type="protein sequence ID" value="KAL0166316.1"/>
    <property type="molecule type" value="Genomic_DNA"/>
</dbReference>
<keyword evidence="2" id="KW-1185">Reference proteome</keyword>
<dbReference type="PANTHER" id="PTHR35617">
    <property type="entry name" value="PHAGE_INTEGRASE DOMAIN-CONTAINING PROTEIN"/>
    <property type="match status" value="1"/>
</dbReference>
<accession>A0ABD0NYF4</accession>
<feature type="non-terminal residue" evidence="1">
    <location>
        <position position="1"/>
    </location>
</feature>
<evidence type="ECO:0000313" key="2">
    <source>
        <dbReference type="Proteomes" id="UP001529510"/>
    </source>
</evidence>
<dbReference type="Proteomes" id="UP001529510">
    <property type="component" value="Unassembled WGS sequence"/>
</dbReference>
<feature type="non-terminal residue" evidence="1">
    <location>
        <position position="182"/>
    </location>
</feature>
<proteinExistence type="predicted"/>
<evidence type="ECO:0000313" key="1">
    <source>
        <dbReference type="EMBL" id="KAL0166316.1"/>
    </source>
</evidence>
<gene>
    <name evidence="1" type="ORF">M9458_038160</name>
</gene>
<name>A0ABD0NYF4_CIRMR</name>
<organism evidence="1 2">
    <name type="scientific">Cirrhinus mrigala</name>
    <name type="common">Mrigala</name>
    <dbReference type="NCBI Taxonomy" id="683832"/>
    <lineage>
        <taxon>Eukaryota</taxon>
        <taxon>Metazoa</taxon>
        <taxon>Chordata</taxon>
        <taxon>Craniata</taxon>
        <taxon>Vertebrata</taxon>
        <taxon>Euteleostomi</taxon>
        <taxon>Actinopterygii</taxon>
        <taxon>Neopterygii</taxon>
        <taxon>Teleostei</taxon>
        <taxon>Ostariophysi</taxon>
        <taxon>Cypriniformes</taxon>
        <taxon>Cyprinidae</taxon>
        <taxon>Labeoninae</taxon>
        <taxon>Labeonini</taxon>
        <taxon>Cirrhinus</taxon>
    </lineage>
</organism>
<dbReference type="PANTHER" id="PTHR35617:SF3">
    <property type="entry name" value="CORE-BINDING (CB) DOMAIN-CONTAINING PROTEIN"/>
    <property type="match status" value="1"/>
</dbReference>
<sequence length="182" mass="19901">PSWDLSIVLEGLAGHPFEPLESVPEKLLTLKMVLLVALSSLKRAGDLQALSFSPSCLDFAPGLVKVLLRPRPDYVPKVASSPFRFQQVVLEAFSPADAGPDNSSLCPVRALKIYVDRTAQWHGSDQLFVCFGGKSRGISNWIVEAIFLAYEVPSLRGFCWKMSVLRQDGPPPALSSSSTVWT</sequence>
<dbReference type="AlphaFoldDB" id="A0ABD0NYF4"/>
<comment type="caution">
    <text evidence="1">The sequence shown here is derived from an EMBL/GenBank/DDBJ whole genome shotgun (WGS) entry which is preliminary data.</text>
</comment>
<reference evidence="1 2" key="1">
    <citation type="submission" date="2024-05" db="EMBL/GenBank/DDBJ databases">
        <title>Genome sequencing and assembly of Indian major carp, Cirrhinus mrigala (Hamilton, 1822).</title>
        <authorList>
            <person name="Mohindra V."/>
            <person name="Chowdhury L.M."/>
            <person name="Lal K."/>
            <person name="Jena J.K."/>
        </authorList>
    </citation>
    <scope>NUCLEOTIDE SEQUENCE [LARGE SCALE GENOMIC DNA]</scope>
    <source>
        <strain evidence="1">CM1030</strain>
        <tissue evidence="1">Blood</tissue>
    </source>
</reference>
<protein>
    <submittedName>
        <fullName evidence="1">Uncharacterized protein</fullName>
    </submittedName>
</protein>